<dbReference type="AlphaFoldDB" id="A0AAQ3TXU1"/>
<proteinExistence type="predicted"/>
<gene>
    <name evidence="1" type="ORF">U9M48_028709</name>
</gene>
<accession>A0AAQ3TXU1</accession>
<name>A0AAQ3TXU1_PASNO</name>
<sequence>MAGLQEPLATDVQLQNPMTLDMAISLARAYERRAQFVQPLRSSCRGILPTPSTTLALPAPIPDPSTGF</sequence>
<evidence type="ECO:0000313" key="1">
    <source>
        <dbReference type="EMBL" id="WVZ81319.1"/>
    </source>
</evidence>
<organism evidence="1 2">
    <name type="scientific">Paspalum notatum var. saurae</name>
    <dbReference type="NCBI Taxonomy" id="547442"/>
    <lineage>
        <taxon>Eukaryota</taxon>
        <taxon>Viridiplantae</taxon>
        <taxon>Streptophyta</taxon>
        <taxon>Embryophyta</taxon>
        <taxon>Tracheophyta</taxon>
        <taxon>Spermatophyta</taxon>
        <taxon>Magnoliopsida</taxon>
        <taxon>Liliopsida</taxon>
        <taxon>Poales</taxon>
        <taxon>Poaceae</taxon>
        <taxon>PACMAD clade</taxon>
        <taxon>Panicoideae</taxon>
        <taxon>Andropogonodae</taxon>
        <taxon>Paspaleae</taxon>
        <taxon>Paspalinae</taxon>
        <taxon>Paspalum</taxon>
    </lineage>
</organism>
<dbReference type="EMBL" id="CP144750">
    <property type="protein sequence ID" value="WVZ81319.1"/>
    <property type="molecule type" value="Genomic_DNA"/>
</dbReference>
<keyword evidence="2" id="KW-1185">Reference proteome</keyword>
<protein>
    <submittedName>
        <fullName evidence="1">Uncharacterized protein</fullName>
    </submittedName>
</protein>
<dbReference type="Proteomes" id="UP001341281">
    <property type="component" value="Chromosome 06"/>
</dbReference>
<evidence type="ECO:0000313" key="2">
    <source>
        <dbReference type="Proteomes" id="UP001341281"/>
    </source>
</evidence>
<reference evidence="1 2" key="1">
    <citation type="submission" date="2024-02" db="EMBL/GenBank/DDBJ databases">
        <title>High-quality chromosome-scale genome assembly of Pensacola bahiagrass (Paspalum notatum Flugge var. saurae).</title>
        <authorList>
            <person name="Vega J.M."/>
            <person name="Podio M."/>
            <person name="Orjuela J."/>
            <person name="Siena L.A."/>
            <person name="Pessino S.C."/>
            <person name="Combes M.C."/>
            <person name="Mariac C."/>
            <person name="Albertini E."/>
            <person name="Pupilli F."/>
            <person name="Ortiz J.P.A."/>
            <person name="Leblanc O."/>
        </authorList>
    </citation>
    <scope>NUCLEOTIDE SEQUENCE [LARGE SCALE GENOMIC DNA]</scope>
    <source>
        <strain evidence="1">R1</strain>
        <tissue evidence="1">Leaf</tissue>
    </source>
</reference>